<dbReference type="PROSITE" id="PS51257">
    <property type="entry name" value="PROKAR_LIPOPROTEIN"/>
    <property type="match status" value="1"/>
</dbReference>
<comment type="caution">
    <text evidence="2">The sequence shown here is derived from an EMBL/GenBank/DDBJ whole genome shotgun (WGS) entry which is preliminary data.</text>
</comment>
<feature type="domain" description="Phosphatidic acid phosphatase type 2/haloperoxidase" evidence="1">
    <location>
        <begin position="318"/>
        <end position="432"/>
    </location>
</feature>
<keyword evidence="2" id="KW-0575">Peroxidase</keyword>
<evidence type="ECO:0000259" key="1">
    <source>
        <dbReference type="Pfam" id="PF01569"/>
    </source>
</evidence>
<reference evidence="3" key="1">
    <citation type="journal article" date="2019" name="Int. J. Syst. Evol. Microbiol.">
        <title>The Global Catalogue of Microorganisms (GCM) 10K type strain sequencing project: providing services to taxonomists for standard genome sequencing and annotation.</title>
        <authorList>
            <consortium name="The Broad Institute Genomics Platform"/>
            <consortium name="The Broad Institute Genome Sequencing Center for Infectious Disease"/>
            <person name="Wu L."/>
            <person name="Ma J."/>
        </authorList>
    </citation>
    <scope>NUCLEOTIDE SEQUENCE [LARGE SCALE GENOMIC DNA]</scope>
    <source>
        <strain evidence="3">CGMCC 4.7466</strain>
    </source>
</reference>
<dbReference type="Pfam" id="PF01569">
    <property type="entry name" value="PAP2"/>
    <property type="match status" value="1"/>
</dbReference>
<protein>
    <submittedName>
        <fullName evidence="2">Vanadium-dependent haloperoxidase</fullName>
        <ecNumber evidence="2">1.11.1.-</ecNumber>
    </submittedName>
</protein>
<gene>
    <name evidence="2" type="ORF">ACFPFU_06310</name>
</gene>
<dbReference type="Proteomes" id="UP001595818">
    <property type="component" value="Unassembled WGS sequence"/>
</dbReference>
<name>A0ABV9SY03_9BACT</name>
<dbReference type="RefSeq" id="WP_377062631.1">
    <property type="nucleotide sequence ID" value="NZ_JBHSJJ010000003.1"/>
</dbReference>
<dbReference type="SUPFAM" id="SSF48317">
    <property type="entry name" value="Acid phosphatase/Vanadium-dependent haloperoxidase"/>
    <property type="match status" value="1"/>
</dbReference>
<proteinExistence type="predicted"/>
<evidence type="ECO:0000313" key="2">
    <source>
        <dbReference type="EMBL" id="MFC4871293.1"/>
    </source>
</evidence>
<dbReference type="PANTHER" id="PTHR34599">
    <property type="entry name" value="PEROXIDASE-RELATED"/>
    <property type="match status" value="1"/>
</dbReference>
<dbReference type="CDD" id="cd03398">
    <property type="entry name" value="PAP2_haloperoxidase"/>
    <property type="match status" value="1"/>
</dbReference>
<keyword evidence="2" id="KW-0560">Oxidoreductase</keyword>
<dbReference type="Gene3D" id="1.10.606.20">
    <property type="match status" value="1"/>
</dbReference>
<keyword evidence="3" id="KW-1185">Reference proteome</keyword>
<dbReference type="PANTHER" id="PTHR34599:SF2">
    <property type="entry name" value="TRAF-TYPE DOMAIN-CONTAINING PROTEIN"/>
    <property type="match status" value="1"/>
</dbReference>
<dbReference type="InterPro" id="IPR000326">
    <property type="entry name" value="PAP2/HPO"/>
</dbReference>
<evidence type="ECO:0000313" key="3">
    <source>
        <dbReference type="Proteomes" id="UP001595818"/>
    </source>
</evidence>
<dbReference type="InterPro" id="IPR036938">
    <property type="entry name" value="PAP2/HPO_sf"/>
</dbReference>
<dbReference type="EC" id="1.11.1.-" evidence="2"/>
<organism evidence="2 3">
    <name type="scientific">Negadavirga shengliensis</name>
    <dbReference type="NCBI Taxonomy" id="1389218"/>
    <lineage>
        <taxon>Bacteria</taxon>
        <taxon>Pseudomonadati</taxon>
        <taxon>Bacteroidota</taxon>
        <taxon>Cytophagia</taxon>
        <taxon>Cytophagales</taxon>
        <taxon>Cyclobacteriaceae</taxon>
        <taxon>Negadavirga</taxon>
    </lineage>
</organism>
<dbReference type="InterPro" id="IPR052559">
    <property type="entry name" value="V-haloperoxidase"/>
</dbReference>
<dbReference type="EMBL" id="JBHSJJ010000003">
    <property type="protein sequence ID" value="MFC4871293.1"/>
    <property type="molecule type" value="Genomic_DNA"/>
</dbReference>
<accession>A0ABV9SY03</accession>
<dbReference type="GO" id="GO:0004601">
    <property type="term" value="F:peroxidase activity"/>
    <property type="evidence" value="ECO:0007669"/>
    <property type="project" value="UniProtKB-KW"/>
</dbReference>
<sequence>MRKKICLYISGLLLLLSCENRLKEANEPQTDRIGSITEKMTDVMVHDITNPPLAARFYAYACLAGYEVISHHDQKFASMLGVLNDYPDIDHPKEYHDYHVQLTALLAMVETAAAMQPSGKLLLDFKKELLDSWKKEGFSAPVLNDSEAYAKYISKKILAYAQEDKYREISNYPRYTPSEQEGSWYPTPPGYFTPVEPYFNTVRPFLLEKADQFKPAPPIGFSTAEGSGFYEMMKEVYEVDLSGENREIAAFWDCNPFALEETGHLMVGIKQISPGGHWMGITGIACLQAGLSFAEAMEVHTWVAVGLMDGFISCWDEKYRSHRIRPETAIRKYLDPHYQPMLQTPPFPEYLSGHSTISTTTAVILTHFFGDDFPYTDTVEEKYGLGTRDFQSFHQAAEEASISRLYGGIHYMDAIVNGQQQGRQVGNWIVNKYKASLKDREKMIMAADKE</sequence>